<feature type="domain" description="Palmitoyltransferase DHHC" evidence="13">
    <location>
        <begin position="168"/>
        <end position="285"/>
    </location>
</feature>
<evidence type="ECO:0000256" key="6">
    <source>
        <dbReference type="ARBA" id="ARBA00023139"/>
    </source>
</evidence>
<evidence type="ECO:0000313" key="14">
    <source>
        <dbReference type="EMBL" id="KAK5046295.1"/>
    </source>
</evidence>
<dbReference type="Pfam" id="PF01529">
    <property type="entry name" value="DHHC"/>
    <property type="match status" value="1"/>
</dbReference>
<evidence type="ECO:0000256" key="8">
    <source>
        <dbReference type="ARBA" id="ARBA00023315"/>
    </source>
</evidence>
<comment type="similarity">
    <text evidence="9">Belongs to the DHHC palmitoyltransferase family. PFA5 subfamily.</text>
</comment>
<dbReference type="EC" id="2.3.1.225" evidence="11"/>
<evidence type="ECO:0000256" key="7">
    <source>
        <dbReference type="ARBA" id="ARBA00023288"/>
    </source>
</evidence>
<dbReference type="Proteomes" id="UP001358417">
    <property type="component" value="Unassembled WGS sequence"/>
</dbReference>
<evidence type="ECO:0000259" key="13">
    <source>
        <dbReference type="Pfam" id="PF01529"/>
    </source>
</evidence>
<evidence type="ECO:0000256" key="10">
    <source>
        <dbReference type="ARBA" id="ARBA00048048"/>
    </source>
</evidence>
<proteinExistence type="inferred from homology"/>
<keyword evidence="6" id="KW-0564">Palmitate</keyword>
<dbReference type="InterPro" id="IPR039859">
    <property type="entry name" value="PFA4/ZDH16/20/ERF2-like"/>
</dbReference>
<dbReference type="PANTHER" id="PTHR22883">
    <property type="entry name" value="ZINC FINGER DHHC DOMAIN CONTAINING PROTEIN"/>
    <property type="match status" value="1"/>
</dbReference>
<reference evidence="14 15" key="1">
    <citation type="submission" date="2023-08" db="EMBL/GenBank/DDBJ databases">
        <title>Black Yeasts Isolated from many extreme environments.</title>
        <authorList>
            <person name="Coleine C."/>
            <person name="Stajich J.E."/>
            <person name="Selbmann L."/>
        </authorList>
    </citation>
    <scope>NUCLEOTIDE SEQUENCE [LARGE SCALE GENOMIC DNA]</scope>
    <source>
        <strain evidence="14 15">CCFEE 5792</strain>
    </source>
</reference>
<name>A0AAV9MXL2_9EURO</name>
<dbReference type="GO" id="GO:0005794">
    <property type="term" value="C:Golgi apparatus"/>
    <property type="evidence" value="ECO:0007669"/>
    <property type="project" value="TreeGrafter"/>
</dbReference>
<evidence type="ECO:0000256" key="5">
    <source>
        <dbReference type="ARBA" id="ARBA00023136"/>
    </source>
</evidence>
<dbReference type="InterPro" id="IPR001594">
    <property type="entry name" value="Palmitoyltrfase_DHHC"/>
</dbReference>
<feature type="region of interest" description="Disordered" evidence="12">
    <location>
        <begin position="108"/>
        <end position="146"/>
    </location>
</feature>
<evidence type="ECO:0000256" key="3">
    <source>
        <dbReference type="ARBA" id="ARBA00022692"/>
    </source>
</evidence>
<dbReference type="GO" id="GO:0019706">
    <property type="term" value="F:protein-cysteine S-palmitoyltransferase activity"/>
    <property type="evidence" value="ECO:0007669"/>
    <property type="project" value="UniProtKB-EC"/>
</dbReference>
<feature type="transmembrane region" description="Helical" evidence="11">
    <location>
        <begin position="216"/>
        <end position="235"/>
    </location>
</feature>
<dbReference type="AlphaFoldDB" id="A0AAV9MXL2"/>
<feature type="region of interest" description="Disordered" evidence="12">
    <location>
        <begin position="478"/>
        <end position="519"/>
    </location>
</feature>
<keyword evidence="15" id="KW-1185">Reference proteome</keyword>
<dbReference type="GO" id="GO:0005783">
    <property type="term" value="C:endoplasmic reticulum"/>
    <property type="evidence" value="ECO:0007669"/>
    <property type="project" value="TreeGrafter"/>
</dbReference>
<dbReference type="EMBL" id="JAVRRD010000031">
    <property type="protein sequence ID" value="KAK5046295.1"/>
    <property type="molecule type" value="Genomic_DNA"/>
</dbReference>
<feature type="transmembrane region" description="Helical" evidence="11">
    <location>
        <begin position="247"/>
        <end position="266"/>
    </location>
</feature>
<feature type="compositionally biased region" description="Pro residues" evidence="12">
    <location>
        <begin position="367"/>
        <end position="382"/>
    </location>
</feature>
<evidence type="ECO:0000256" key="2">
    <source>
        <dbReference type="ARBA" id="ARBA00022679"/>
    </source>
</evidence>
<keyword evidence="4 11" id="KW-1133">Transmembrane helix</keyword>
<feature type="transmembrane region" description="Helical" evidence="11">
    <location>
        <begin position="21"/>
        <end position="42"/>
    </location>
</feature>
<evidence type="ECO:0000256" key="1">
    <source>
        <dbReference type="ARBA" id="ARBA00004141"/>
    </source>
</evidence>
<gene>
    <name evidence="14" type="ORF">LTR84_008438</name>
</gene>
<evidence type="ECO:0000256" key="12">
    <source>
        <dbReference type="SAM" id="MobiDB-lite"/>
    </source>
</evidence>
<protein>
    <recommendedName>
        <fullName evidence="11">Palmitoyltransferase</fullName>
        <ecNumber evidence="11">2.3.1.225</ecNumber>
    </recommendedName>
</protein>
<evidence type="ECO:0000256" key="11">
    <source>
        <dbReference type="RuleBase" id="RU079119"/>
    </source>
</evidence>
<dbReference type="PROSITE" id="PS50216">
    <property type="entry name" value="DHHC"/>
    <property type="match status" value="1"/>
</dbReference>
<comment type="caution">
    <text evidence="14">The sequence shown here is derived from an EMBL/GenBank/DDBJ whole genome shotgun (WGS) entry which is preliminary data.</text>
</comment>
<keyword evidence="7" id="KW-0449">Lipoprotein</keyword>
<keyword evidence="3 11" id="KW-0812">Transmembrane</keyword>
<keyword evidence="2 11" id="KW-0808">Transferase</keyword>
<keyword evidence="5 11" id="KW-0472">Membrane</keyword>
<dbReference type="GeneID" id="89976601"/>
<accession>A0AAV9MXL2</accession>
<dbReference type="RefSeq" id="XP_064701889.1">
    <property type="nucleotide sequence ID" value="XM_064851984.1"/>
</dbReference>
<feature type="compositionally biased region" description="Basic and acidic residues" evidence="12">
    <location>
        <begin position="108"/>
        <end position="125"/>
    </location>
</feature>
<dbReference type="GO" id="GO:0006612">
    <property type="term" value="P:protein targeting to membrane"/>
    <property type="evidence" value="ECO:0007669"/>
    <property type="project" value="TreeGrafter"/>
</dbReference>
<feature type="compositionally biased region" description="Low complexity" evidence="12">
    <location>
        <begin position="383"/>
        <end position="398"/>
    </location>
</feature>
<sequence length="519" mass="58922">MKLISPVKPMSKQRGNIITARIVPIFLLGIIGYCSYVITKHVCIDYLLRPHLSLPTLLHPDTGAAIAILTVYYLTLLMTLICFGRMIQTIFTNPGVIPRGPQYYVEKERTQREGSESHDKNKEGFEYGSTARSTPQNIPRPRSNESNIRPEEFWHKDVFVCGWDGRPPFCSTCYNYKPDRAHHCSELGRCVVKMDHFCPWVGGIVSETSFKFFIQFTGWGAVYCFSPLVFMAYFFAKRRREEDFINVHWILVLVFGALFFLFNAGMCGSSLQFAFINSTTIENFTRKTKIWYLAVYMPPAVLDKYNASGRSDLRLISYPRPASEQFELLTQNGAKFNDSQQSIVREGWDTQGPSPPSNTYDPQSTPTFPPHPAVARNTPPPSRGNASSAAASPPRSAPHTLSFQKDALRTFAILETDPGANPFDLGNFGNFKQVMGTNFFDWIFPLRPSPLTDHSDPTSFYKMGAVVQKLKRKAGILEGELGLDEKAGESRHRRRHHRRRRSKRTSQTASMRSRPEDRS</sequence>
<comment type="catalytic activity">
    <reaction evidence="10 11">
        <text>L-cysteinyl-[protein] + hexadecanoyl-CoA = S-hexadecanoyl-L-cysteinyl-[protein] + CoA</text>
        <dbReference type="Rhea" id="RHEA:36683"/>
        <dbReference type="Rhea" id="RHEA-COMP:10131"/>
        <dbReference type="Rhea" id="RHEA-COMP:11032"/>
        <dbReference type="ChEBI" id="CHEBI:29950"/>
        <dbReference type="ChEBI" id="CHEBI:57287"/>
        <dbReference type="ChEBI" id="CHEBI:57379"/>
        <dbReference type="ChEBI" id="CHEBI:74151"/>
        <dbReference type="EC" id="2.3.1.225"/>
    </reaction>
</comment>
<feature type="transmembrane region" description="Helical" evidence="11">
    <location>
        <begin position="62"/>
        <end position="83"/>
    </location>
</feature>
<comment type="subcellular location">
    <subcellularLocation>
        <location evidence="1">Membrane</location>
        <topology evidence="1">Multi-pass membrane protein</topology>
    </subcellularLocation>
</comment>
<comment type="domain">
    <text evidence="11">The DHHC domain is required for palmitoyltransferase activity.</text>
</comment>
<feature type="compositionally biased region" description="Polar residues" evidence="12">
    <location>
        <begin position="357"/>
        <end position="366"/>
    </location>
</feature>
<feature type="compositionally biased region" description="Basic residues" evidence="12">
    <location>
        <begin position="491"/>
        <end position="504"/>
    </location>
</feature>
<organism evidence="14 15">
    <name type="scientific">Exophiala bonariae</name>
    <dbReference type="NCBI Taxonomy" id="1690606"/>
    <lineage>
        <taxon>Eukaryota</taxon>
        <taxon>Fungi</taxon>
        <taxon>Dikarya</taxon>
        <taxon>Ascomycota</taxon>
        <taxon>Pezizomycotina</taxon>
        <taxon>Eurotiomycetes</taxon>
        <taxon>Chaetothyriomycetidae</taxon>
        <taxon>Chaetothyriales</taxon>
        <taxon>Herpotrichiellaceae</taxon>
        <taxon>Exophiala</taxon>
    </lineage>
</organism>
<evidence type="ECO:0000313" key="15">
    <source>
        <dbReference type="Proteomes" id="UP001358417"/>
    </source>
</evidence>
<evidence type="ECO:0000256" key="4">
    <source>
        <dbReference type="ARBA" id="ARBA00022989"/>
    </source>
</evidence>
<dbReference type="PANTHER" id="PTHR22883:SF23">
    <property type="entry name" value="PALMITOYLTRANSFERASE ZDHHC6"/>
    <property type="match status" value="1"/>
</dbReference>
<keyword evidence="8 11" id="KW-0012">Acyltransferase</keyword>
<feature type="region of interest" description="Disordered" evidence="12">
    <location>
        <begin position="346"/>
        <end position="400"/>
    </location>
</feature>
<dbReference type="GO" id="GO:0016020">
    <property type="term" value="C:membrane"/>
    <property type="evidence" value="ECO:0007669"/>
    <property type="project" value="UniProtKB-SubCell"/>
</dbReference>
<evidence type="ECO:0000256" key="9">
    <source>
        <dbReference type="ARBA" id="ARBA00038298"/>
    </source>
</evidence>